<evidence type="ECO:0000313" key="3">
    <source>
        <dbReference type="Proteomes" id="UP000250235"/>
    </source>
</evidence>
<name>A0A2Z7BX03_9LAMI</name>
<feature type="compositionally biased region" description="Basic and acidic residues" evidence="1">
    <location>
        <begin position="32"/>
        <end position="43"/>
    </location>
</feature>
<dbReference type="Proteomes" id="UP000250235">
    <property type="component" value="Unassembled WGS sequence"/>
</dbReference>
<reference evidence="2 3" key="1">
    <citation type="journal article" date="2015" name="Proc. Natl. Acad. Sci. U.S.A.">
        <title>The resurrection genome of Boea hygrometrica: A blueprint for survival of dehydration.</title>
        <authorList>
            <person name="Xiao L."/>
            <person name="Yang G."/>
            <person name="Zhang L."/>
            <person name="Yang X."/>
            <person name="Zhao S."/>
            <person name="Ji Z."/>
            <person name="Zhou Q."/>
            <person name="Hu M."/>
            <person name="Wang Y."/>
            <person name="Chen M."/>
            <person name="Xu Y."/>
            <person name="Jin H."/>
            <person name="Xiao X."/>
            <person name="Hu G."/>
            <person name="Bao F."/>
            <person name="Hu Y."/>
            <person name="Wan P."/>
            <person name="Li L."/>
            <person name="Deng X."/>
            <person name="Kuang T."/>
            <person name="Xiang C."/>
            <person name="Zhu J.K."/>
            <person name="Oliver M.J."/>
            <person name="He Y."/>
        </authorList>
    </citation>
    <scope>NUCLEOTIDE SEQUENCE [LARGE SCALE GENOMIC DNA]</scope>
    <source>
        <strain evidence="3">cv. XS01</strain>
    </source>
</reference>
<evidence type="ECO:0000256" key="1">
    <source>
        <dbReference type="SAM" id="MobiDB-lite"/>
    </source>
</evidence>
<keyword evidence="3" id="KW-1185">Reference proteome</keyword>
<proteinExistence type="predicted"/>
<feature type="region of interest" description="Disordered" evidence="1">
    <location>
        <begin position="20"/>
        <end position="45"/>
    </location>
</feature>
<protein>
    <submittedName>
        <fullName evidence="2">Uncharacterized protein</fullName>
    </submittedName>
</protein>
<evidence type="ECO:0000313" key="2">
    <source>
        <dbReference type="EMBL" id="KZV38989.1"/>
    </source>
</evidence>
<dbReference type="AlphaFoldDB" id="A0A2Z7BX03"/>
<organism evidence="2 3">
    <name type="scientific">Dorcoceras hygrometricum</name>
    <dbReference type="NCBI Taxonomy" id="472368"/>
    <lineage>
        <taxon>Eukaryota</taxon>
        <taxon>Viridiplantae</taxon>
        <taxon>Streptophyta</taxon>
        <taxon>Embryophyta</taxon>
        <taxon>Tracheophyta</taxon>
        <taxon>Spermatophyta</taxon>
        <taxon>Magnoliopsida</taxon>
        <taxon>eudicotyledons</taxon>
        <taxon>Gunneridae</taxon>
        <taxon>Pentapetalae</taxon>
        <taxon>asterids</taxon>
        <taxon>lamiids</taxon>
        <taxon>Lamiales</taxon>
        <taxon>Gesneriaceae</taxon>
        <taxon>Didymocarpoideae</taxon>
        <taxon>Trichosporeae</taxon>
        <taxon>Loxocarpinae</taxon>
        <taxon>Dorcoceras</taxon>
    </lineage>
</organism>
<gene>
    <name evidence="2" type="ORF">F511_39026</name>
</gene>
<dbReference type="EMBL" id="KV001370">
    <property type="protein sequence ID" value="KZV38989.1"/>
    <property type="molecule type" value="Genomic_DNA"/>
</dbReference>
<accession>A0A2Z7BX03</accession>
<sequence length="121" mass="13874">MTQLWNEISIINQYPNHSDSAGYRDTATTLDSQHDDSAGKSRLSDYQVSKKQAQYAMRVGIRFLRPSIVVIVAQKYKTSLHIRSQLLLSSTSDQTSHFRMRPVLFTPKWSNEQDTRALLVT</sequence>